<dbReference type="PROSITE" id="PS50893">
    <property type="entry name" value="ABC_TRANSPORTER_2"/>
    <property type="match status" value="1"/>
</dbReference>
<dbReference type="CDD" id="cd07346">
    <property type="entry name" value="ABC_6TM_exporters"/>
    <property type="match status" value="1"/>
</dbReference>
<dbReference type="GO" id="GO:0005524">
    <property type="term" value="F:ATP binding"/>
    <property type="evidence" value="ECO:0007669"/>
    <property type="project" value="UniProtKB-KW"/>
</dbReference>
<feature type="region of interest" description="Disordered" evidence="7">
    <location>
        <begin position="329"/>
        <end position="362"/>
    </location>
</feature>
<gene>
    <name evidence="11" type="ORF">V3851_03430</name>
</gene>
<dbReference type="Gene3D" id="3.40.50.300">
    <property type="entry name" value="P-loop containing nucleotide triphosphate hydrolases"/>
    <property type="match status" value="1"/>
</dbReference>
<evidence type="ECO:0000259" key="10">
    <source>
        <dbReference type="PROSITE" id="PS50929"/>
    </source>
</evidence>
<comment type="caution">
    <text evidence="11">The sequence shown here is derived from an EMBL/GenBank/DDBJ whole genome shotgun (WGS) entry which is preliminary data.</text>
</comment>
<feature type="transmembrane region" description="Helical" evidence="8">
    <location>
        <begin position="140"/>
        <end position="164"/>
    </location>
</feature>
<keyword evidence="2 8" id="KW-0812">Transmembrane</keyword>
<dbReference type="InterPro" id="IPR039421">
    <property type="entry name" value="Type_1_exporter"/>
</dbReference>
<dbReference type="InterPro" id="IPR036640">
    <property type="entry name" value="ABC1_TM_sf"/>
</dbReference>
<dbReference type="InterPro" id="IPR003439">
    <property type="entry name" value="ABC_transporter-like_ATP-bd"/>
</dbReference>
<evidence type="ECO:0000256" key="5">
    <source>
        <dbReference type="ARBA" id="ARBA00022989"/>
    </source>
</evidence>
<dbReference type="EMBL" id="JAZHPZ010000001">
    <property type="protein sequence ID" value="MEF2964870.1"/>
    <property type="molecule type" value="Genomic_DNA"/>
</dbReference>
<evidence type="ECO:0000256" key="2">
    <source>
        <dbReference type="ARBA" id="ARBA00022692"/>
    </source>
</evidence>
<keyword evidence="6 8" id="KW-0472">Membrane</keyword>
<feature type="transmembrane region" description="Helical" evidence="8">
    <location>
        <begin position="69"/>
        <end position="93"/>
    </location>
</feature>
<feature type="transmembrane region" description="Helical" evidence="8">
    <location>
        <begin position="170"/>
        <end position="190"/>
    </location>
</feature>
<accession>A0ABU7VM73</accession>
<dbReference type="PANTHER" id="PTHR24221:SF654">
    <property type="entry name" value="ATP-BINDING CASSETTE SUB-FAMILY B MEMBER 6"/>
    <property type="match status" value="1"/>
</dbReference>
<evidence type="ECO:0000256" key="7">
    <source>
        <dbReference type="SAM" id="MobiDB-lite"/>
    </source>
</evidence>
<feature type="transmembrane region" description="Helical" evidence="8">
    <location>
        <begin position="284"/>
        <end position="301"/>
    </location>
</feature>
<feature type="domain" description="ABC transporter" evidence="9">
    <location>
        <begin position="371"/>
        <end position="612"/>
    </location>
</feature>
<dbReference type="PANTHER" id="PTHR24221">
    <property type="entry name" value="ATP-BINDING CASSETTE SUB-FAMILY B"/>
    <property type="match status" value="1"/>
</dbReference>
<dbReference type="Proteomes" id="UP001306950">
    <property type="component" value="Unassembled WGS sequence"/>
</dbReference>
<keyword evidence="4 11" id="KW-0067">ATP-binding</keyword>
<evidence type="ECO:0000256" key="4">
    <source>
        <dbReference type="ARBA" id="ARBA00022840"/>
    </source>
</evidence>
<keyword evidence="5 8" id="KW-1133">Transmembrane helix</keyword>
<evidence type="ECO:0000256" key="6">
    <source>
        <dbReference type="ARBA" id="ARBA00023136"/>
    </source>
</evidence>
<dbReference type="InterPro" id="IPR003593">
    <property type="entry name" value="AAA+_ATPase"/>
</dbReference>
<name>A0ABU7VM73_9BACL</name>
<dbReference type="InterPro" id="IPR011527">
    <property type="entry name" value="ABC1_TM_dom"/>
</dbReference>
<reference evidence="11 12" key="1">
    <citation type="submission" date="2024-02" db="EMBL/GenBank/DDBJ databases">
        <title>A nitrogen-fixing paenibacillus bacterium.</title>
        <authorList>
            <person name="Zhang W.L."/>
            <person name="Chen S.F."/>
        </authorList>
    </citation>
    <scope>NUCLEOTIDE SEQUENCE [LARGE SCALE GENOMIC DNA]</scope>
    <source>
        <strain evidence="11 12">M1</strain>
    </source>
</reference>
<evidence type="ECO:0000256" key="3">
    <source>
        <dbReference type="ARBA" id="ARBA00022741"/>
    </source>
</evidence>
<keyword evidence="3" id="KW-0547">Nucleotide-binding</keyword>
<proteinExistence type="predicted"/>
<protein>
    <submittedName>
        <fullName evidence="11">ABC transporter ATP-binding protein</fullName>
    </submittedName>
</protein>
<sequence length="627" mass="68710">MKKYTNAVSKTAPAIWPAFRRLLGSAGVYRAGFIAAVLLLAAKLTVDIGFATIQQLFIDTITDSDMDALIRITAMVGIACAVILICLIFQHYFRHAVHFRMTWDLRAKLFDKSNRLPFRNIQAMHSGDLSSRNNKDADSAMNMVSGIVYELFYNLLLTLLSFVYLARMDFWIALLALGVGPVSFFCSRFFDRKLRILSKEIFAREAGLRGLLQEVVQGMTVVRAFGMEEALLKRYVQDRAELGTLQRRRTVLNGLLWQTSAFINNLVMVICAGLIAFVSLGGGTTAGGVLAFVILIGRVQWPFVQMSRTWGGVQEALGASERVFEILDMPSEEEPGERTATRKPGQGRDLEPGAMEAAAENDAAPDHQPAIWVQDVYFSHRTDGNASSEASRPLFEGLNLRVNAGETVALVGPSGSGKSTLVRLCCGLYRPDGGSVSICGVPLEERLEAGRRLTTYVPQIPYLFAGTIGDNIAFGTEGKSEAEIRNAAALAGADDFIMKLPAGYDTVIGEHGASLSGGQRQRLAITRAFLRQAPLLLLDEATSALDNETESLVQASLDLLMEGRTTLVIAHRLSTVRNADRIVVMDRGKIVEEGTHESLLSREGLYAKLYRIQFQENEGPQEAMQAG</sequence>
<comment type="subcellular location">
    <subcellularLocation>
        <location evidence="1">Cell membrane</location>
        <topology evidence="1">Multi-pass membrane protein</topology>
    </subcellularLocation>
</comment>
<evidence type="ECO:0000256" key="8">
    <source>
        <dbReference type="SAM" id="Phobius"/>
    </source>
</evidence>
<keyword evidence="12" id="KW-1185">Reference proteome</keyword>
<dbReference type="Gene3D" id="1.20.1560.10">
    <property type="entry name" value="ABC transporter type 1, transmembrane domain"/>
    <property type="match status" value="1"/>
</dbReference>
<dbReference type="Pfam" id="PF00005">
    <property type="entry name" value="ABC_tran"/>
    <property type="match status" value="1"/>
</dbReference>
<dbReference type="SMART" id="SM00382">
    <property type="entry name" value="AAA"/>
    <property type="match status" value="1"/>
</dbReference>
<dbReference type="SUPFAM" id="SSF90123">
    <property type="entry name" value="ABC transporter transmembrane region"/>
    <property type="match status" value="1"/>
</dbReference>
<evidence type="ECO:0000313" key="12">
    <source>
        <dbReference type="Proteomes" id="UP001306950"/>
    </source>
</evidence>
<dbReference type="PROSITE" id="PS50929">
    <property type="entry name" value="ABC_TM1F"/>
    <property type="match status" value="1"/>
</dbReference>
<dbReference type="Pfam" id="PF00664">
    <property type="entry name" value="ABC_membrane"/>
    <property type="match status" value="1"/>
</dbReference>
<dbReference type="RefSeq" id="WP_331845069.1">
    <property type="nucleotide sequence ID" value="NZ_JAZHPZ010000001.1"/>
</dbReference>
<feature type="compositionally biased region" description="Basic and acidic residues" evidence="7">
    <location>
        <begin position="336"/>
        <end position="351"/>
    </location>
</feature>
<feature type="transmembrane region" description="Helical" evidence="8">
    <location>
        <begin position="31"/>
        <end position="57"/>
    </location>
</feature>
<dbReference type="InterPro" id="IPR027417">
    <property type="entry name" value="P-loop_NTPase"/>
</dbReference>
<dbReference type="SUPFAM" id="SSF52540">
    <property type="entry name" value="P-loop containing nucleoside triphosphate hydrolases"/>
    <property type="match status" value="1"/>
</dbReference>
<organism evidence="11 12">
    <name type="scientific">Paenibacillus haidiansis</name>
    <dbReference type="NCBI Taxonomy" id="1574488"/>
    <lineage>
        <taxon>Bacteria</taxon>
        <taxon>Bacillati</taxon>
        <taxon>Bacillota</taxon>
        <taxon>Bacilli</taxon>
        <taxon>Bacillales</taxon>
        <taxon>Paenibacillaceae</taxon>
        <taxon>Paenibacillus</taxon>
    </lineage>
</organism>
<evidence type="ECO:0000256" key="1">
    <source>
        <dbReference type="ARBA" id="ARBA00004651"/>
    </source>
</evidence>
<evidence type="ECO:0000259" key="9">
    <source>
        <dbReference type="PROSITE" id="PS50893"/>
    </source>
</evidence>
<feature type="domain" description="ABC transmembrane type-1" evidence="10">
    <location>
        <begin position="34"/>
        <end position="315"/>
    </location>
</feature>
<evidence type="ECO:0000313" key="11">
    <source>
        <dbReference type="EMBL" id="MEF2964870.1"/>
    </source>
</evidence>